<keyword evidence="2" id="KW-0645">Protease</keyword>
<evidence type="ECO:0000313" key="6">
    <source>
        <dbReference type="EMBL" id="CAG9835228.1"/>
    </source>
</evidence>
<evidence type="ECO:0000256" key="4">
    <source>
        <dbReference type="ARBA" id="ARBA00022807"/>
    </source>
</evidence>
<proteinExistence type="inferred from homology"/>
<dbReference type="SUPFAM" id="SSF54001">
    <property type="entry name" value="Cysteine proteinases"/>
    <property type="match status" value="1"/>
</dbReference>
<dbReference type="InterPro" id="IPR038765">
    <property type="entry name" value="Papain-like_cys_pep_sf"/>
</dbReference>
<reference evidence="6" key="1">
    <citation type="submission" date="2022-01" db="EMBL/GenBank/DDBJ databases">
        <authorList>
            <person name="King R."/>
        </authorList>
    </citation>
    <scope>NUCLEOTIDE SEQUENCE</scope>
</reference>
<comment type="similarity">
    <text evidence="1">Belongs to the peptidase C48 family.</text>
</comment>
<name>A0A9N9T2I6_DIABA</name>
<keyword evidence="7" id="KW-1185">Reference proteome</keyword>
<dbReference type="PANTHER" id="PTHR12606">
    <property type="entry name" value="SENTRIN/SUMO-SPECIFIC PROTEASE"/>
    <property type="match status" value="1"/>
</dbReference>
<dbReference type="Proteomes" id="UP001153709">
    <property type="component" value="Chromosome 5"/>
</dbReference>
<dbReference type="AlphaFoldDB" id="A0A9N9T2I6"/>
<dbReference type="GO" id="GO:0060255">
    <property type="term" value="P:regulation of macromolecule metabolic process"/>
    <property type="evidence" value="ECO:0007669"/>
    <property type="project" value="UniProtKB-ARBA"/>
</dbReference>
<sequence length="610" mass="69701">MDFRTVINNVRNFFSSLQFQPTGSERNRKRSALDSIDSCMSPKIRRIQSINLDRENYYMSPKPLRRPSVYKTPPSIKKIESVVLDDDDEYGLISSNKLNGNTLSSNARTGKFTSTPYGNSFSKKSVNGTDSKDVLFVKEFKPSSDEDVTFVKELKSSALKKAEALRKGLNYIRPYSGSISKPKIVQNERQLKEKYNSSFALLNGTSSSNMNSSIRLNEKKLYKEILDSTQFFTPRTSFNDSLLTRRGKIMAAALSPMSTKDRIKKVLNDFDSDPVVIKDSDSDSDIVIVNPPSPKPDIKVEPVNSLKNIINFPEQSKSKWLDDMISDHQQRAAARQRELQELMGCSQQHEKINKDLHIELLSNKINNALKIKEALIPLPEKEPEVELPPLSDEQLKKVNRAFKGDPNEVLSRKFNLNITRRDLLTLSGLNWLNDEVINFYMNMIIERGKDSRYPSCHAFNTFFYTKLLKDGAESLRRWTKKIDIFACDIICIPIHLSMHWCMAIVDMRAKTIKYYDSMGNSNDKCLNAIKGYLEKEHLDKKKSVLDTSDFELENVTDIPQQMNGSDCGMFACTFAEFTTRNAAITFSQEHMPYLRKKMVVEILAGELLIK</sequence>
<dbReference type="EMBL" id="OU898280">
    <property type="protein sequence ID" value="CAG9835228.1"/>
    <property type="molecule type" value="Genomic_DNA"/>
</dbReference>
<dbReference type="OrthoDB" id="1939479at2759"/>
<evidence type="ECO:0000259" key="5">
    <source>
        <dbReference type="PROSITE" id="PS50600"/>
    </source>
</evidence>
<evidence type="ECO:0000256" key="2">
    <source>
        <dbReference type="ARBA" id="ARBA00022670"/>
    </source>
</evidence>
<evidence type="ECO:0000256" key="3">
    <source>
        <dbReference type="ARBA" id="ARBA00022801"/>
    </source>
</evidence>
<dbReference type="InterPro" id="IPR003653">
    <property type="entry name" value="Peptidase_C48_C"/>
</dbReference>
<accession>A0A9N9T2I6</accession>
<dbReference type="PANTHER" id="PTHR12606:SF141">
    <property type="entry name" value="GH15225P-RELATED"/>
    <property type="match status" value="1"/>
</dbReference>
<dbReference type="Gene3D" id="3.40.395.10">
    <property type="entry name" value="Adenoviral Proteinase, Chain A"/>
    <property type="match status" value="1"/>
</dbReference>
<feature type="domain" description="Ubiquitin-like protease family profile" evidence="5">
    <location>
        <begin position="416"/>
        <end position="578"/>
    </location>
</feature>
<dbReference type="PROSITE" id="PS50600">
    <property type="entry name" value="ULP_PROTEASE"/>
    <property type="match status" value="1"/>
</dbReference>
<keyword evidence="3" id="KW-0378">Hydrolase</keyword>
<dbReference type="GO" id="GO:0005634">
    <property type="term" value="C:nucleus"/>
    <property type="evidence" value="ECO:0007669"/>
    <property type="project" value="TreeGrafter"/>
</dbReference>
<gene>
    <name evidence="6" type="ORF">DIABBA_LOCUS8445</name>
</gene>
<dbReference type="GO" id="GO:0006508">
    <property type="term" value="P:proteolysis"/>
    <property type="evidence" value="ECO:0007669"/>
    <property type="project" value="UniProtKB-KW"/>
</dbReference>
<dbReference type="Pfam" id="PF02902">
    <property type="entry name" value="Peptidase_C48"/>
    <property type="match status" value="1"/>
</dbReference>
<dbReference type="GO" id="GO:0080090">
    <property type="term" value="P:regulation of primary metabolic process"/>
    <property type="evidence" value="ECO:0007669"/>
    <property type="project" value="UniProtKB-ARBA"/>
</dbReference>
<dbReference type="GO" id="GO:0016929">
    <property type="term" value="F:deSUMOylase activity"/>
    <property type="evidence" value="ECO:0007669"/>
    <property type="project" value="TreeGrafter"/>
</dbReference>
<evidence type="ECO:0000256" key="1">
    <source>
        <dbReference type="ARBA" id="ARBA00005234"/>
    </source>
</evidence>
<dbReference type="FunFam" id="3.40.395.10:FF:000001">
    <property type="entry name" value="Sentrin-specific protease 1"/>
    <property type="match status" value="1"/>
</dbReference>
<keyword evidence="4" id="KW-0788">Thiol protease</keyword>
<dbReference type="GO" id="GO:0016926">
    <property type="term" value="P:protein desumoylation"/>
    <property type="evidence" value="ECO:0007669"/>
    <property type="project" value="TreeGrafter"/>
</dbReference>
<protein>
    <recommendedName>
        <fullName evidence="5">Ubiquitin-like protease family profile domain-containing protein</fullName>
    </recommendedName>
</protein>
<evidence type="ECO:0000313" key="7">
    <source>
        <dbReference type="Proteomes" id="UP001153709"/>
    </source>
</evidence>
<organism evidence="6 7">
    <name type="scientific">Diabrotica balteata</name>
    <name type="common">Banded cucumber beetle</name>
    <dbReference type="NCBI Taxonomy" id="107213"/>
    <lineage>
        <taxon>Eukaryota</taxon>
        <taxon>Metazoa</taxon>
        <taxon>Ecdysozoa</taxon>
        <taxon>Arthropoda</taxon>
        <taxon>Hexapoda</taxon>
        <taxon>Insecta</taxon>
        <taxon>Pterygota</taxon>
        <taxon>Neoptera</taxon>
        <taxon>Endopterygota</taxon>
        <taxon>Coleoptera</taxon>
        <taxon>Polyphaga</taxon>
        <taxon>Cucujiformia</taxon>
        <taxon>Chrysomeloidea</taxon>
        <taxon>Chrysomelidae</taxon>
        <taxon>Galerucinae</taxon>
        <taxon>Diabroticina</taxon>
        <taxon>Diabroticites</taxon>
        <taxon>Diabrotica</taxon>
    </lineage>
</organism>